<dbReference type="PANTHER" id="PTHR46127:SF1">
    <property type="entry name" value="CILIA- AND FLAGELLA-ASSOCIATED PROTEIN 65"/>
    <property type="match status" value="1"/>
</dbReference>
<dbReference type="InterPro" id="IPR052614">
    <property type="entry name" value="CFAP65"/>
</dbReference>
<comment type="caution">
    <text evidence="2">The sequence shown here is derived from an EMBL/GenBank/DDBJ whole genome shotgun (WGS) entry which is preliminary data.</text>
</comment>
<keyword evidence="3" id="KW-1185">Reference proteome</keyword>
<evidence type="ECO:0000259" key="1">
    <source>
        <dbReference type="Pfam" id="PF22073"/>
    </source>
</evidence>
<dbReference type="Proteomes" id="UP000321412">
    <property type="component" value="Unassembled WGS sequence"/>
</dbReference>
<evidence type="ECO:0000313" key="2">
    <source>
        <dbReference type="EMBL" id="TXD34965.1"/>
    </source>
</evidence>
<protein>
    <submittedName>
        <fullName evidence="2">Choice-of-anchor D domain-containing protein</fullName>
    </submittedName>
</protein>
<dbReference type="EMBL" id="VOSM01000011">
    <property type="protein sequence ID" value="TXD34965.1"/>
    <property type="molecule type" value="Genomic_DNA"/>
</dbReference>
<dbReference type="Pfam" id="PF22073">
    <property type="entry name" value="Cep192_D4"/>
    <property type="match status" value="1"/>
</dbReference>
<sequence>MSALKIHRVPLLRRLTDLTLPTDTSMIPIPRFPRSSGLTLLLSVVLSLALFACNDDQDDGNITGTDSATISVTPSQLNFEQVAIGDSIAELIVIENTGEATLTVDDFRIQGENASAFSLAEDSPSSLSLAPNELAEIYVEYAPTAIEASSGVLIMSTNDPGNESFEVALNADAPTPQIFTPEIVTFARTPEGSEDWRVTEITNIGYAPLEIDSIELDGHSDFSMTFPQPTGEEPEGQFPDRANDTTVAPEVILPGESVMVRVIFLPTSSEFRTAEITIESNDAESPRTKVLISANSDAPCLEVDEEINFGQASIDNVARRTVTVTNCSAIAELIIGGVEFEDDAGVFEVAESSLPGNLSTGGVANIGPRQSVNFVLTYAPLEEVLNEGVLKITSNDAARQNTYVDVVGQGSLLTCPNARARARVQGTSRWFDASEGIVASPLATIELDGSLSDDPDGTQVTYEWSLRDKPLSAQTQISPSITSESPTLWLPYAGRYVVELTVYDGAGLTSCEPSALFIDVVPGGDIWVELAWEMPTGARTDLDLHYLNVENADSWNTSWDIYFSNRNPTWGDGSETSLDRDDTCCGGPENVNHDEAAPGDYAVGVYYYPGTSAGDNPTDALINVYLGGTLAQTFERRMSNQREFWYVADLSIPDGVITAVDDLGNGFPSL</sequence>
<organism evidence="2 3">
    <name type="scientific">Lujinxingia vulgaris</name>
    <dbReference type="NCBI Taxonomy" id="2600176"/>
    <lineage>
        <taxon>Bacteria</taxon>
        <taxon>Deltaproteobacteria</taxon>
        <taxon>Bradymonadales</taxon>
        <taxon>Lujinxingiaceae</taxon>
        <taxon>Lujinxingia</taxon>
    </lineage>
</organism>
<dbReference type="Pfam" id="PF22352">
    <property type="entry name" value="K319L-like_PKD"/>
    <property type="match status" value="1"/>
</dbReference>
<evidence type="ECO:0000313" key="3">
    <source>
        <dbReference type="Proteomes" id="UP000321412"/>
    </source>
</evidence>
<dbReference type="SUPFAM" id="SSF49299">
    <property type="entry name" value="PKD domain"/>
    <property type="match status" value="1"/>
</dbReference>
<reference evidence="2 3" key="1">
    <citation type="submission" date="2019-08" db="EMBL/GenBank/DDBJ databases">
        <title>Bradymonadales sp. TMQ4.</title>
        <authorList>
            <person name="Liang Q."/>
        </authorList>
    </citation>
    <scope>NUCLEOTIDE SEQUENCE [LARGE SCALE GENOMIC DNA]</scope>
    <source>
        <strain evidence="2 3">TMQ4</strain>
    </source>
</reference>
<dbReference type="InterPro" id="IPR035986">
    <property type="entry name" value="PKD_dom_sf"/>
</dbReference>
<dbReference type="InterPro" id="IPR054090">
    <property type="entry name" value="Cep192_Spd-2-like_dom"/>
</dbReference>
<dbReference type="InterPro" id="IPR013783">
    <property type="entry name" value="Ig-like_fold"/>
</dbReference>
<name>A0A5C6XC52_9DELT</name>
<accession>A0A5C6XC52</accession>
<dbReference type="NCBIfam" id="NF012200">
    <property type="entry name" value="choice_anch_D"/>
    <property type="match status" value="3"/>
</dbReference>
<gene>
    <name evidence="2" type="ORF">FRC98_17750</name>
</gene>
<dbReference type="Gene3D" id="2.60.40.10">
    <property type="entry name" value="Immunoglobulins"/>
    <property type="match status" value="4"/>
</dbReference>
<dbReference type="OrthoDB" id="5479562at2"/>
<dbReference type="PANTHER" id="PTHR46127">
    <property type="entry name" value="CILIA- AND FLAGELLA-ASSOCIATED PROTEIN 65"/>
    <property type="match status" value="1"/>
</dbReference>
<feature type="domain" description="Cep192/Spd-2-like" evidence="1">
    <location>
        <begin position="69"/>
        <end position="169"/>
    </location>
</feature>
<proteinExistence type="predicted"/>
<dbReference type="AlphaFoldDB" id="A0A5C6XC52"/>